<keyword evidence="10" id="KW-0325">Glycoprotein</keyword>
<name>A0A7J0G0V5_9ERIC</name>
<feature type="transmembrane region" description="Helical" evidence="12">
    <location>
        <begin position="690"/>
        <end position="714"/>
    </location>
</feature>
<evidence type="ECO:0000256" key="1">
    <source>
        <dbReference type="ARBA" id="ARBA00004651"/>
    </source>
</evidence>
<keyword evidence="16" id="KW-1185">Reference proteome</keyword>
<dbReference type="PROSITE" id="PS00211">
    <property type="entry name" value="ABC_TRANSPORTER_1"/>
    <property type="match status" value="2"/>
</dbReference>
<dbReference type="GO" id="GO:0005743">
    <property type="term" value="C:mitochondrial inner membrane"/>
    <property type="evidence" value="ECO:0007669"/>
    <property type="project" value="TreeGrafter"/>
</dbReference>
<feature type="region of interest" description="Disordered" evidence="11">
    <location>
        <begin position="1"/>
        <end position="46"/>
    </location>
</feature>
<dbReference type="InterPro" id="IPR027417">
    <property type="entry name" value="P-loop_NTPase"/>
</dbReference>
<dbReference type="InterPro" id="IPR017871">
    <property type="entry name" value="ABC_transporter-like_CS"/>
</dbReference>
<dbReference type="GO" id="GO:0090374">
    <property type="term" value="P:oligopeptide export from mitochondrion"/>
    <property type="evidence" value="ECO:0007669"/>
    <property type="project" value="TreeGrafter"/>
</dbReference>
<dbReference type="FunFam" id="1.20.1560.10:FF:000044">
    <property type="entry name" value="ABC transporter B family member 9"/>
    <property type="match status" value="1"/>
</dbReference>
<dbReference type="InterPro" id="IPR003439">
    <property type="entry name" value="ABC_transporter-like_ATP-bd"/>
</dbReference>
<feature type="domain" description="ABC transmembrane type-1" evidence="14">
    <location>
        <begin position="70"/>
        <end position="357"/>
    </location>
</feature>
<gene>
    <name evidence="15" type="ORF">Acr_17g0000090</name>
</gene>
<proteinExistence type="inferred from homology"/>
<dbReference type="GO" id="GO:0005524">
    <property type="term" value="F:ATP binding"/>
    <property type="evidence" value="ECO:0007669"/>
    <property type="project" value="UniProtKB-KW"/>
</dbReference>
<feature type="transmembrane region" description="Helical" evidence="12">
    <location>
        <begin position="215"/>
        <end position="236"/>
    </location>
</feature>
<feature type="compositionally biased region" description="Low complexity" evidence="11">
    <location>
        <begin position="627"/>
        <end position="641"/>
    </location>
</feature>
<dbReference type="FunFam" id="1.20.1560.10:FF:000025">
    <property type="entry name" value="ABC transporter B family member 9"/>
    <property type="match status" value="1"/>
</dbReference>
<dbReference type="Gene3D" id="1.20.1560.10">
    <property type="entry name" value="ABC transporter type 1, transmembrane domain"/>
    <property type="match status" value="2"/>
</dbReference>
<feature type="transmembrane region" description="Helical" evidence="12">
    <location>
        <begin position="66"/>
        <end position="90"/>
    </location>
</feature>
<dbReference type="PANTHER" id="PTHR43394">
    <property type="entry name" value="ATP-DEPENDENT PERMEASE MDL1, MITOCHONDRIAL"/>
    <property type="match status" value="1"/>
</dbReference>
<dbReference type="PANTHER" id="PTHR43394:SF18">
    <property type="entry name" value="ABC TRANSPORTER B FAMILY MEMBER 11-LIKE"/>
    <property type="match status" value="1"/>
</dbReference>
<comment type="caution">
    <text evidence="15">The sequence shown here is derived from an EMBL/GenBank/DDBJ whole genome shotgun (WGS) entry which is preliminary data.</text>
</comment>
<dbReference type="InterPro" id="IPR003593">
    <property type="entry name" value="AAA+_ATPase"/>
</dbReference>
<dbReference type="SUPFAM" id="SSF90123">
    <property type="entry name" value="ABC transporter transmembrane region"/>
    <property type="match status" value="2"/>
</dbReference>
<keyword evidence="8 12" id="KW-1133">Transmembrane helix</keyword>
<evidence type="ECO:0000256" key="12">
    <source>
        <dbReference type="SAM" id="Phobius"/>
    </source>
</evidence>
<dbReference type="InterPro" id="IPR011527">
    <property type="entry name" value="ABC1_TM_dom"/>
</dbReference>
<dbReference type="Proteomes" id="UP000585474">
    <property type="component" value="Unassembled WGS sequence"/>
</dbReference>
<evidence type="ECO:0000256" key="7">
    <source>
        <dbReference type="ARBA" id="ARBA00022840"/>
    </source>
</evidence>
<dbReference type="CDD" id="cd03249">
    <property type="entry name" value="ABC_MTABC3_MDL1_MDL2"/>
    <property type="match status" value="1"/>
</dbReference>
<comment type="similarity">
    <text evidence="2">Belongs to the ABC transporter superfamily. ABCB family. Multidrug resistance exporter (TC 3.A.1.201) subfamily.</text>
</comment>
<evidence type="ECO:0000259" key="14">
    <source>
        <dbReference type="PROSITE" id="PS50929"/>
    </source>
</evidence>
<accession>A0A7J0G0V5</accession>
<keyword evidence="7" id="KW-0067">ATP-binding</keyword>
<reference evidence="15 16" key="1">
    <citation type="submission" date="2019-07" db="EMBL/GenBank/DDBJ databases">
        <title>De Novo Assembly of kiwifruit Actinidia rufa.</title>
        <authorList>
            <person name="Sugita-Konishi S."/>
            <person name="Sato K."/>
            <person name="Mori E."/>
            <person name="Abe Y."/>
            <person name="Kisaki G."/>
            <person name="Hamano K."/>
            <person name="Suezawa K."/>
            <person name="Otani M."/>
            <person name="Fukuda T."/>
            <person name="Manabe T."/>
            <person name="Gomi K."/>
            <person name="Tabuchi M."/>
            <person name="Akimitsu K."/>
            <person name="Kataoka I."/>
        </authorList>
    </citation>
    <scope>NUCLEOTIDE SEQUENCE [LARGE SCALE GENOMIC DNA]</scope>
    <source>
        <strain evidence="16">cv. Fuchu</strain>
    </source>
</reference>
<dbReference type="FunFam" id="1.20.1560.10:FF:000009">
    <property type="entry name" value="ABC transporter B family member 1"/>
    <property type="match status" value="1"/>
</dbReference>
<feature type="domain" description="ABC transporter" evidence="13">
    <location>
        <begin position="358"/>
        <end position="591"/>
    </location>
</feature>
<keyword evidence="5" id="KW-0677">Repeat</keyword>
<evidence type="ECO:0000256" key="8">
    <source>
        <dbReference type="ARBA" id="ARBA00022989"/>
    </source>
</evidence>
<dbReference type="GO" id="GO:0010329">
    <property type="term" value="F:auxin efflux transmembrane transporter activity"/>
    <property type="evidence" value="ECO:0007669"/>
    <property type="project" value="UniProtKB-ARBA"/>
</dbReference>
<dbReference type="SMART" id="SM00382">
    <property type="entry name" value="AAA"/>
    <property type="match status" value="2"/>
</dbReference>
<feature type="region of interest" description="Disordered" evidence="11">
    <location>
        <begin position="615"/>
        <end position="642"/>
    </location>
</feature>
<comment type="subcellular location">
    <subcellularLocation>
        <location evidence="1">Cell membrane</location>
        <topology evidence="1">Multi-pass membrane protein</topology>
    </subcellularLocation>
</comment>
<dbReference type="CDD" id="cd18578">
    <property type="entry name" value="ABC_6TM_Pgp_ABCB1_D2_like"/>
    <property type="match status" value="1"/>
</dbReference>
<feature type="transmembrane region" description="Helical" evidence="12">
    <location>
        <begin position="916"/>
        <end position="939"/>
    </location>
</feature>
<evidence type="ECO:0000256" key="9">
    <source>
        <dbReference type="ARBA" id="ARBA00023136"/>
    </source>
</evidence>
<evidence type="ECO:0000256" key="3">
    <source>
        <dbReference type="ARBA" id="ARBA00022448"/>
    </source>
</evidence>
<evidence type="ECO:0000256" key="11">
    <source>
        <dbReference type="SAM" id="MobiDB-lite"/>
    </source>
</evidence>
<evidence type="ECO:0000256" key="2">
    <source>
        <dbReference type="ARBA" id="ARBA00007577"/>
    </source>
</evidence>
<feature type="transmembrane region" description="Helical" evidence="12">
    <location>
        <begin position="295"/>
        <end position="318"/>
    </location>
</feature>
<feature type="transmembrane region" description="Helical" evidence="12">
    <location>
        <begin position="117"/>
        <end position="137"/>
    </location>
</feature>
<dbReference type="Pfam" id="PF00005">
    <property type="entry name" value="ABC_tran"/>
    <property type="match status" value="2"/>
</dbReference>
<feature type="transmembrane region" description="Helical" evidence="12">
    <location>
        <begin position="193"/>
        <end position="209"/>
    </location>
</feature>
<dbReference type="GO" id="GO:0010328">
    <property type="term" value="F:auxin influx transmembrane transporter activity"/>
    <property type="evidence" value="ECO:0007669"/>
    <property type="project" value="UniProtKB-ARBA"/>
</dbReference>
<dbReference type="EMBL" id="BJWL01000017">
    <property type="protein sequence ID" value="GFZ04437.1"/>
    <property type="molecule type" value="Genomic_DNA"/>
</dbReference>
<evidence type="ECO:0000256" key="5">
    <source>
        <dbReference type="ARBA" id="ARBA00022737"/>
    </source>
</evidence>
<feature type="compositionally biased region" description="Low complexity" evidence="11">
    <location>
        <begin position="16"/>
        <end position="36"/>
    </location>
</feature>
<dbReference type="CDD" id="cd18577">
    <property type="entry name" value="ABC_6TM_Pgp_ABCB1_D1_like"/>
    <property type="match status" value="1"/>
</dbReference>
<dbReference type="GO" id="GO:0005886">
    <property type="term" value="C:plasma membrane"/>
    <property type="evidence" value="ECO:0007669"/>
    <property type="project" value="UniProtKB-SubCell"/>
</dbReference>
<evidence type="ECO:0000313" key="15">
    <source>
        <dbReference type="EMBL" id="GFZ04437.1"/>
    </source>
</evidence>
<keyword evidence="9 12" id="KW-0472">Membrane</keyword>
<dbReference type="PROSITE" id="PS50929">
    <property type="entry name" value="ABC_TM1F"/>
    <property type="match status" value="2"/>
</dbReference>
<dbReference type="SUPFAM" id="SSF52540">
    <property type="entry name" value="P-loop containing nucleoside triphosphate hydrolases"/>
    <property type="match status" value="2"/>
</dbReference>
<evidence type="ECO:0000259" key="13">
    <source>
        <dbReference type="PROSITE" id="PS50893"/>
    </source>
</evidence>
<dbReference type="InterPro" id="IPR039421">
    <property type="entry name" value="Type_1_exporter"/>
</dbReference>
<keyword evidence="6" id="KW-0547">Nucleotide-binding</keyword>
<sequence>MAEEDGLGANRNMHNAAATSTSLALETETEAGTSSAKNDTDKSKDAGTTQTIPLYKLFLFADSVDVVLMIVGTIGAVGNGLCLPLMTVLFGELTDSFGQNQNNPDVVRVVSKVSLKFVYLALGAGVAAFLQVSFWMVTGERQAARIRGLYLKTIMRQDIAFFDKETNTGEVVGRMSGDTVLIQDAMGEKVGKFIQLVSTFLGGFVIAFIKGWLLTLVLLSCIPLLVISGGVTAMTISKMAASGQNAYAKAAIVVEQTIGSIRTVASFTGEKRAVISYNKSLVDAYKAGIQEGLTAGLGFGAVMFVAFCTYSLAIWFGGKMILEKGYSGGAVLNVIVAVLTGSMSLGQASPCMTAFASGMFILVIQLDQMSKYSLDSHFPSQGAQQQLWLDRVGSGKSTVISLLERFYDPLAGEVLIDGINLKEFQLKWIREKIGLVSQEPVLFACSIKENIAYGKDGATTEEIKAAAEIANAAKFIDKLPQGLDTMVGEHGTQLSGGQKQRVAIARAILKDPRILLLDEATSALDAESERIVQEALDRIMVNRTTVIVAHRLSTVRNANMIAVIHRGKIVEKGSHSELLEDPEGAYSQLIRLQEVNKHSEQSAVDQDNTDSIIESNRQSSQRMSFLRSISRGSSGRGNSSRHLSVSFGLPTGLNVTETALTDAEASYPQPSEKPPEVPLRRLAYLNKPEVPVLIVGALAAVVNGSIMPIFGLLISDVIKTFYEPPHQLKKDSKFWALMFVVLGVASLLAFPARTYFFSIAGCKLIKRIRSMSFDKVVHMEVSWFDHPEHSSGAIGARLSADAASVRSLVGDALAQIVQDSASAIAGLAIAFEACWQLALIILALIPLIGLNGYVQLKFMKGFSADAKLMYEEASQVANDAVGSIRTVASFCAEEKVMVLYKKKCEGPMKTGIRQGLVSGIGFGVSFALLFIVYAASFYFGAKLVDDGKTTFSDVFRVFFALTMAAMGISQSSSLAPDSTKAKSAAASIFAILDRTSKIDPSDVSGMTLESVKGEIELCHISFKYPTRPDVQIFRDLSLNIHSGKTVALVGESGCGKSTVIALLQRFYDPDSGHISLDGIEIQRLQLKWLRQQMGLVSQEPVLFNDTIRANIAYGKEGDATEAEILAASEMANAHKFISGLQQGYDTMVGERGVQLSGGQKQRVAIARAIVKSPKILLLDEATSALDAESERVVQDALDRVMVNRTTVVVAHRLSTIKNADVIAVVKNGGIVEKGRHETLINMKGGVYASLVALHMSASS</sequence>
<dbReference type="Gene3D" id="3.40.50.300">
    <property type="entry name" value="P-loop containing nucleotide triphosphate hydrolases"/>
    <property type="match status" value="2"/>
</dbReference>
<dbReference type="InterPro" id="IPR036640">
    <property type="entry name" value="ABC1_TM_sf"/>
</dbReference>
<dbReference type="Pfam" id="PF00664">
    <property type="entry name" value="ABC_membrane"/>
    <property type="match status" value="2"/>
</dbReference>
<evidence type="ECO:0000256" key="6">
    <source>
        <dbReference type="ARBA" id="ARBA00022741"/>
    </source>
</evidence>
<dbReference type="GO" id="GO:0016887">
    <property type="term" value="F:ATP hydrolysis activity"/>
    <property type="evidence" value="ECO:0007669"/>
    <property type="project" value="InterPro"/>
</dbReference>
<feature type="transmembrane region" description="Helical" evidence="12">
    <location>
        <begin position="823"/>
        <end position="849"/>
    </location>
</feature>
<feature type="domain" description="ABC transporter" evidence="13">
    <location>
        <begin position="1015"/>
        <end position="1252"/>
    </location>
</feature>
<dbReference type="GO" id="GO:0015421">
    <property type="term" value="F:ABC-type oligopeptide transporter activity"/>
    <property type="evidence" value="ECO:0007669"/>
    <property type="project" value="TreeGrafter"/>
</dbReference>
<dbReference type="AlphaFoldDB" id="A0A7J0G0V5"/>
<dbReference type="FunFam" id="3.40.50.300:FF:000066">
    <property type="entry name" value="ABC transporter B family member 1"/>
    <property type="match status" value="2"/>
</dbReference>
<feature type="transmembrane region" description="Helical" evidence="12">
    <location>
        <begin position="734"/>
        <end position="762"/>
    </location>
</feature>
<keyword evidence="4 12" id="KW-0812">Transmembrane</keyword>
<evidence type="ECO:0000256" key="4">
    <source>
        <dbReference type="ARBA" id="ARBA00022692"/>
    </source>
</evidence>
<evidence type="ECO:0000313" key="16">
    <source>
        <dbReference type="Proteomes" id="UP000585474"/>
    </source>
</evidence>
<dbReference type="PROSITE" id="PS50893">
    <property type="entry name" value="ABC_TRANSPORTER_2"/>
    <property type="match status" value="2"/>
</dbReference>
<protein>
    <submittedName>
        <fullName evidence="15">ATP binding cassette subfamily B4</fullName>
    </submittedName>
</protein>
<keyword evidence="3" id="KW-0813">Transport</keyword>
<dbReference type="OrthoDB" id="6500128at2759"/>
<organism evidence="15 16">
    <name type="scientific">Actinidia rufa</name>
    <dbReference type="NCBI Taxonomy" id="165716"/>
    <lineage>
        <taxon>Eukaryota</taxon>
        <taxon>Viridiplantae</taxon>
        <taxon>Streptophyta</taxon>
        <taxon>Embryophyta</taxon>
        <taxon>Tracheophyta</taxon>
        <taxon>Spermatophyta</taxon>
        <taxon>Magnoliopsida</taxon>
        <taxon>eudicotyledons</taxon>
        <taxon>Gunneridae</taxon>
        <taxon>Pentapetalae</taxon>
        <taxon>asterids</taxon>
        <taxon>Ericales</taxon>
        <taxon>Actinidiaceae</taxon>
        <taxon>Actinidia</taxon>
    </lineage>
</organism>
<feature type="domain" description="ABC transmembrane type-1" evidence="14">
    <location>
        <begin position="694"/>
        <end position="980"/>
    </location>
</feature>
<evidence type="ECO:0000256" key="10">
    <source>
        <dbReference type="ARBA" id="ARBA00023180"/>
    </source>
</evidence>